<dbReference type="CDD" id="cd00751">
    <property type="entry name" value="thiolase"/>
    <property type="match status" value="1"/>
</dbReference>
<feature type="domain" description="Thiolase N-terminal" evidence="8">
    <location>
        <begin position="8"/>
        <end position="267"/>
    </location>
</feature>
<dbReference type="GO" id="GO:0003988">
    <property type="term" value="F:acetyl-CoA C-acyltransferase activity"/>
    <property type="evidence" value="ECO:0007669"/>
    <property type="project" value="UniProtKB-EC"/>
</dbReference>
<dbReference type="STRING" id="264198.Reut_A0448"/>
<evidence type="ECO:0000256" key="5">
    <source>
        <dbReference type="ARBA" id="ARBA00024073"/>
    </source>
</evidence>
<dbReference type="GO" id="GO:0005737">
    <property type="term" value="C:cytoplasm"/>
    <property type="evidence" value="ECO:0007669"/>
    <property type="project" value="UniProtKB-ARBA"/>
</dbReference>
<dbReference type="AlphaFoldDB" id="Q475V3"/>
<dbReference type="InterPro" id="IPR020613">
    <property type="entry name" value="Thiolase_CS"/>
</dbReference>
<evidence type="ECO:0000256" key="4">
    <source>
        <dbReference type="ARBA" id="ARBA00023315"/>
    </source>
</evidence>
<dbReference type="InterPro" id="IPR050215">
    <property type="entry name" value="Thiolase-like_sf_Thiolase"/>
</dbReference>
<dbReference type="PROSITE" id="PS00737">
    <property type="entry name" value="THIOLASE_2"/>
    <property type="match status" value="1"/>
</dbReference>
<dbReference type="InterPro" id="IPR020615">
    <property type="entry name" value="Thiolase_acyl_enz_int_AS"/>
</dbReference>
<evidence type="ECO:0000256" key="1">
    <source>
        <dbReference type="ARBA" id="ARBA00005189"/>
    </source>
</evidence>
<dbReference type="EMBL" id="CP000090">
    <property type="protein sequence ID" value="AAZ59830.1"/>
    <property type="molecule type" value="Genomic_DNA"/>
</dbReference>
<dbReference type="PROSITE" id="PS00099">
    <property type="entry name" value="THIOLASE_3"/>
    <property type="match status" value="1"/>
</dbReference>
<dbReference type="eggNOG" id="COG0183">
    <property type="taxonomic scope" value="Bacteria"/>
</dbReference>
<dbReference type="Pfam" id="PF02803">
    <property type="entry name" value="Thiolase_C"/>
    <property type="match status" value="1"/>
</dbReference>
<dbReference type="InterPro" id="IPR020616">
    <property type="entry name" value="Thiolase_N"/>
</dbReference>
<dbReference type="GO" id="GO:0010124">
    <property type="term" value="P:phenylacetate catabolic process"/>
    <property type="evidence" value="ECO:0007669"/>
    <property type="project" value="TreeGrafter"/>
</dbReference>
<dbReference type="KEGG" id="reu:Reut_A0448"/>
<dbReference type="PROSITE" id="PS00098">
    <property type="entry name" value="THIOLASE_1"/>
    <property type="match status" value="1"/>
</dbReference>
<feature type="active site" description="Proton acceptor" evidence="6">
    <location>
        <position position="384"/>
    </location>
</feature>
<dbReference type="InterPro" id="IPR002155">
    <property type="entry name" value="Thiolase"/>
</dbReference>
<dbReference type="EC" id="2.3.1.16" evidence="5"/>
<comment type="pathway">
    <text evidence="1">Lipid metabolism.</text>
</comment>
<dbReference type="Gene3D" id="3.40.47.10">
    <property type="match status" value="1"/>
</dbReference>
<dbReference type="InterPro" id="IPR016039">
    <property type="entry name" value="Thiolase-like"/>
</dbReference>
<dbReference type="PANTHER" id="PTHR43853">
    <property type="entry name" value="3-KETOACYL-COA THIOLASE, PEROXISOMAL"/>
    <property type="match status" value="1"/>
</dbReference>
<dbReference type="PIRSF" id="PIRSF000429">
    <property type="entry name" value="Ac-CoA_Ac_transf"/>
    <property type="match status" value="1"/>
</dbReference>
<feature type="active site" description="Proton acceptor" evidence="6">
    <location>
        <position position="354"/>
    </location>
</feature>
<dbReference type="SUPFAM" id="SSF53901">
    <property type="entry name" value="Thiolase-like"/>
    <property type="match status" value="2"/>
</dbReference>
<evidence type="ECO:0000259" key="9">
    <source>
        <dbReference type="Pfam" id="PF02803"/>
    </source>
</evidence>
<dbReference type="Pfam" id="PF00108">
    <property type="entry name" value="Thiolase_N"/>
    <property type="match status" value="1"/>
</dbReference>
<evidence type="ECO:0000259" key="8">
    <source>
        <dbReference type="Pfam" id="PF00108"/>
    </source>
</evidence>
<keyword evidence="3 7" id="KW-0808">Transferase</keyword>
<evidence type="ECO:0000256" key="2">
    <source>
        <dbReference type="ARBA" id="ARBA00010982"/>
    </source>
</evidence>
<comment type="similarity">
    <text evidence="2 7">Belongs to the thiolase-like superfamily. Thiolase family.</text>
</comment>
<evidence type="ECO:0000313" key="10">
    <source>
        <dbReference type="EMBL" id="AAZ59830.1"/>
    </source>
</evidence>
<name>Q475V3_CUPPJ</name>
<dbReference type="NCBIfam" id="NF006553">
    <property type="entry name" value="PRK09052.1"/>
    <property type="match status" value="1"/>
</dbReference>
<dbReference type="InterPro" id="IPR020617">
    <property type="entry name" value="Thiolase_C"/>
</dbReference>
<dbReference type="NCBIfam" id="TIGR01930">
    <property type="entry name" value="AcCoA-C-Actrans"/>
    <property type="match status" value="1"/>
</dbReference>
<sequence length="398" mass="41765">MKQLQDAYIVAATRSPIGKAPKGAFKNTRPDDLLATILKAAVAQVPNLDPKLIEDAIVGCAIPEAQQGLNVARIGALLSGLPNTVGGITVNRFCASGVSAVAMAADRIRVGESDVMIAAGVETMSMVPMMGNSPSMSPDIFTRDENVGIAYGMGLTAEKVAQQWNVSREDQDAFSLASHQKAIAAQQAGEFNDEITPIEIVEKFPNLATGEVSVKTRTISLDEGPRPETSLEGLGKLRPVFANKGSVTAGNSSQTSDGAGALILVSEKILKQFNLVPLARFVSFAVRGVPPEIMGIGPKEAIPAVLKAAGLTQDQIDWIELNEAFAAQSLAVMRDLELDPSKVNRMGGAIALGHPLGATGAIRSATVVHALRRHNLKYGMVTMCVGTGMGAAGIFERV</sequence>
<gene>
    <name evidence="10" type="ordered locus">Reut_A0448</name>
</gene>
<organism evidence="10">
    <name type="scientific">Cupriavidus pinatubonensis (strain JMP 134 / LMG 1197)</name>
    <name type="common">Cupriavidus necator (strain JMP 134)</name>
    <dbReference type="NCBI Taxonomy" id="264198"/>
    <lineage>
        <taxon>Bacteria</taxon>
        <taxon>Pseudomonadati</taxon>
        <taxon>Pseudomonadota</taxon>
        <taxon>Betaproteobacteria</taxon>
        <taxon>Burkholderiales</taxon>
        <taxon>Burkholderiaceae</taxon>
        <taxon>Cupriavidus</taxon>
    </lineage>
</organism>
<evidence type="ECO:0000256" key="7">
    <source>
        <dbReference type="RuleBase" id="RU003557"/>
    </source>
</evidence>
<feature type="domain" description="Thiolase C-terminal" evidence="9">
    <location>
        <begin position="277"/>
        <end position="397"/>
    </location>
</feature>
<keyword evidence="4 7" id="KW-0012">Acyltransferase</keyword>
<dbReference type="GO" id="GO:0006635">
    <property type="term" value="P:fatty acid beta-oxidation"/>
    <property type="evidence" value="ECO:0007669"/>
    <property type="project" value="TreeGrafter"/>
</dbReference>
<dbReference type="HOGENOM" id="CLU_031026_1_1_4"/>
<dbReference type="FunFam" id="3.40.47.10:FF:000010">
    <property type="entry name" value="Acetyl-CoA acetyltransferase (Thiolase)"/>
    <property type="match status" value="1"/>
</dbReference>
<proteinExistence type="inferred from homology"/>
<dbReference type="PANTHER" id="PTHR43853:SF21">
    <property type="entry name" value="STEROID 3-KETOACYL-COA THIOLASE"/>
    <property type="match status" value="1"/>
</dbReference>
<evidence type="ECO:0000256" key="6">
    <source>
        <dbReference type="PIRSR" id="PIRSR000429-1"/>
    </source>
</evidence>
<feature type="active site" description="Acyl-thioester intermediate" evidence="6">
    <location>
        <position position="94"/>
    </location>
</feature>
<evidence type="ECO:0000256" key="3">
    <source>
        <dbReference type="ARBA" id="ARBA00022679"/>
    </source>
</evidence>
<reference evidence="10" key="1">
    <citation type="submission" date="2005-08" db="EMBL/GenBank/DDBJ databases">
        <title>Complete sequence of Chromosome1 of Ralstonia eutropha JMP134.</title>
        <authorList>
            <person name="Copeland A."/>
            <person name="Lucas S."/>
            <person name="Lapidus A."/>
            <person name="Barry K."/>
            <person name="Detter J.C."/>
            <person name="Glavina T."/>
            <person name="Hammon N."/>
            <person name="Israni S."/>
            <person name="Pitluck S."/>
            <person name="Goltsman E."/>
            <person name="Martinez M."/>
            <person name="Schmutz J."/>
            <person name="Larimer F."/>
            <person name="Land M."/>
            <person name="Lykidis A."/>
            <person name="Richardson P."/>
        </authorList>
    </citation>
    <scope>NUCLEOTIDE SEQUENCE</scope>
    <source>
        <strain evidence="10">JMP134</strain>
    </source>
</reference>
<dbReference type="InterPro" id="IPR020610">
    <property type="entry name" value="Thiolase_AS"/>
</dbReference>
<accession>Q475V3</accession>
<protein>
    <recommendedName>
        <fullName evidence="5">acetyl-CoA C-acyltransferase</fullName>
        <ecNumber evidence="5">2.3.1.16</ecNumber>
    </recommendedName>
</protein>